<evidence type="ECO:0000313" key="1">
    <source>
        <dbReference type="EMBL" id="CAB3997560.1"/>
    </source>
</evidence>
<dbReference type="PANTHER" id="PTHR11733">
    <property type="entry name" value="ZINC METALLOPROTEASE FAMILY M13 NEPRILYSIN-RELATED"/>
    <property type="match status" value="1"/>
</dbReference>
<proteinExistence type="predicted"/>
<keyword evidence="2" id="KW-1185">Reference proteome</keyword>
<name>A0A7D9DZ29_PARCT</name>
<protein>
    <submittedName>
        <fullName evidence="1">Neprilysin-2 isoform X1</fullName>
    </submittedName>
</protein>
<dbReference type="GO" id="GO:0016485">
    <property type="term" value="P:protein processing"/>
    <property type="evidence" value="ECO:0007669"/>
    <property type="project" value="TreeGrafter"/>
</dbReference>
<dbReference type="Proteomes" id="UP001152795">
    <property type="component" value="Unassembled WGS sequence"/>
</dbReference>
<dbReference type="Pfam" id="PF01431">
    <property type="entry name" value="Peptidase_M13"/>
    <property type="match status" value="1"/>
</dbReference>
<dbReference type="PRINTS" id="PR00786">
    <property type="entry name" value="NEPRILYSIN"/>
</dbReference>
<dbReference type="CDD" id="cd08662">
    <property type="entry name" value="M13"/>
    <property type="match status" value="1"/>
</dbReference>
<evidence type="ECO:0000313" key="2">
    <source>
        <dbReference type="Proteomes" id="UP001152795"/>
    </source>
</evidence>
<dbReference type="EMBL" id="CACRXK020003131">
    <property type="protein sequence ID" value="CAB3997560.1"/>
    <property type="molecule type" value="Genomic_DNA"/>
</dbReference>
<dbReference type="Gene3D" id="3.40.390.10">
    <property type="entry name" value="Collagenase (Catalytic Domain)"/>
    <property type="match status" value="1"/>
</dbReference>
<organism evidence="1 2">
    <name type="scientific">Paramuricea clavata</name>
    <name type="common">Red gorgonian</name>
    <name type="synonym">Violescent sea-whip</name>
    <dbReference type="NCBI Taxonomy" id="317549"/>
    <lineage>
        <taxon>Eukaryota</taxon>
        <taxon>Metazoa</taxon>
        <taxon>Cnidaria</taxon>
        <taxon>Anthozoa</taxon>
        <taxon>Octocorallia</taxon>
        <taxon>Malacalcyonacea</taxon>
        <taxon>Plexauridae</taxon>
        <taxon>Paramuricea</taxon>
    </lineage>
</organism>
<dbReference type="PROSITE" id="PS51885">
    <property type="entry name" value="NEPRILYSIN"/>
    <property type="match status" value="1"/>
</dbReference>
<dbReference type="GO" id="GO:0004222">
    <property type="term" value="F:metalloendopeptidase activity"/>
    <property type="evidence" value="ECO:0007669"/>
    <property type="project" value="InterPro"/>
</dbReference>
<dbReference type="AlphaFoldDB" id="A0A7D9DZ29"/>
<reference evidence="1" key="1">
    <citation type="submission" date="2020-04" db="EMBL/GenBank/DDBJ databases">
        <authorList>
            <person name="Alioto T."/>
            <person name="Alioto T."/>
            <person name="Gomez Garrido J."/>
        </authorList>
    </citation>
    <scope>NUCLEOTIDE SEQUENCE</scope>
    <source>
        <strain evidence="1">A484AB</strain>
    </source>
</reference>
<dbReference type="SUPFAM" id="SSF55486">
    <property type="entry name" value="Metalloproteases ('zincins'), catalytic domain"/>
    <property type="match status" value="1"/>
</dbReference>
<dbReference type="InterPro" id="IPR000718">
    <property type="entry name" value="Peptidase_M13"/>
</dbReference>
<comment type="caution">
    <text evidence="1">The sequence shown here is derived from an EMBL/GenBank/DDBJ whole genome shotgun (WGS) entry which is preliminary data.</text>
</comment>
<dbReference type="OrthoDB" id="6475849at2759"/>
<dbReference type="InterPro" id="IPR018497">
    <property type="entry name" value="Peptidase_M13_C"/>
</dbReference>
<dbReference type="PANTHER" id="PTHR11733:SF240">
    <property type="entry name" value="GH14155P-RELATED"/>
    <property type="match status" value="1"/>
</dbReference>
<accession>A0A7D9DZ29</accession>
<gene>
    <name evidence="1" type="ORF">PACLA_8A034184</name>
</gene>
<dbReference type="InterPro" id="IPR024079">
    <property type="entry name" value="MetalloPept_cat_dom_sf"/>
</dbReference>
<dbReference type="GO" id="GO:0005886">
    <property type="term" value="C:plasma membrane"/>
    <property type="evidence" value="ECO:0007669"/>
    <property type="project" value="TreeGrafter"/>
</dbReference>
<sequence>MKEWIGFPSFIKNPVKLNKFYENVQVNQYTVLQNTLSIFKDQVLKKINKLGKPPDNSRFLLPPLTVNALYNPLTNAMAILAGILQPPFYKDDRLKALNYGSLGMIVGHEMTHGFDNIGSQFDENGNARQWWTKKSRENFVKRATCLVEEYNKVKIFGYKVDGKKTLSENIADNGGLKYAFKAYQKWRDIHGNEEKLPALPFNNDQLFFIGFAQLWCAKYTKEGARNLMDVSTHCLDPVRVRVPLSNFPEFSKAFECPLPNNTCTLW</sequence>